<feature type="chain" id="PRO_5035269579" evidence="2">
    <location>
        <begin position="30"/>
        <end position="367"/>
    </location>
</feature>
<dbReference type="EMBL" id="BMJS01000006">
    <property type="protein sequence ID" value="GGF93677.1"/>
    <property type="molecule type" value="Genomic_DNA"/>
</dbReference>
<gene>
    <name evidence="3" type="ORF">GCM10010995_08590</name>
</gene>
<evidence type="ECO:0000313" key="4">
    <source>
        <dbReference type="Proteomes" id="UP000636949"/>
    </source>
</evidence>
<keyword evidence="2" id="KW-0732">Signal</keyword>
<evidence type="ECO:0000256" key="2">
    <source>
        <dbReference type="SAM" id="SignalP"/>
    </source>
</evidence>
<name>A0A8J2Z356_9GAMM</name>
<dbReference type="Proteomes" id="UP000636949">
    <property type="component" value="Unassembled WGS sequence"/>
</dbReference>
<evidence type="ECO:0000313" key="3">
    <source>
        <dbReference type="EMBL" id="GGF93677.1"/>
    </source>
</evidence>
<feature type="compositionally biased region" description="Polar residues" evidence="1">
    <location>
        <begin position="357"/>
        <end position="367"/>
    </location>
</feature>
<reference evidence="3" key="2">
    <citation type="submission" date="2020-09" db="EMBL/GenBank/DDBJ databases">
        <authorList>
            <person name="Sun Q."/>
            <person name="Zhou Y."/>
        </authorList>
    </citation>
    <scope>NUCLEOTIDE SEQUENCE</scope>
    <source>
        <strain evidence="3">CGMCC 1.15758</strain>
    </source>
</reference>
<comment type="caution">
    <text evidence="3">The sequence shown here is derived from an EMBL/GenBank/DDBJ whole genome shotgun (WGS) entry which is preliminary data.</text>
</comment>
<feature type="compositionally biased region" description="Low complexity" evidence="1">
    <location>
        <begin position="341"/>
        <end position="354"/>
    </location>
</feature>
<feature type="region of interest" description="Disordered" evidence="1">
    <location>
        <begin position="315"/>
        <end position="367"/>
    </location>
</feature>
<sequence length="367" mass="40783">MSDMTRSSFCSIPLVTLLMSSMPTGVVFAQDHGSTTSKVLFDQADKMLNTINDDQSNNQAQSLQQIATMKSTLQPLLAKHSGLAYLKLAQGYDKLKQPLLENVVKYGLHAAEYGYPELGYQMVAKAYGQYGTTDALYTSSCYRNLASITPNQNYISECIVHSANFQVMSNKGMQTCYEAHQKAAAIYSNLCQHKLTYAFNSRIDQATINVFTALACDGDHANNDKAITDSKGNQKLKKNDIVMVDKKLYVNSNNHVLIPFKGELSAGMLVQVKQTEYVTYLYNGSELEIAKNDTFVRINGQSFYYENGKLVADRQSQTNAQVSKKDTNDKKGQTTSKEKMSTTTTKSTQQVSDKQNQKNQSPIQRGS</sequence>
<keyword evidence="4" id="KW-1185">Reference proteome</keyword>
<evidence type="ECO:0000256" key="1">
    <source>
        <dbReference type="SAM" id="MobiDB-lite"/>
    </source>
</evidence>
<reference evidence="3" key="1">
    <citation type="journal article" date="2014" name="Int. J. Syst. Evol. Microbiol.">
        <title>Complete genome sequence of Corynebacterium casei LMG S-19264T (=DSM 44701T), isolated from a smear-ripened cheese.</title>
        <authorList>
            <consortium name="US DOE Joint Genome Institute (JGI-PGF)"/>
            <person name="Walter F."/>
            <person name="Albersmeier A."/>
            <person name="Kalinowski J."/>
            <person name="Ruckert C."/>
        </authorList>
    </citation>
    <scope>NUCLEOTIDE SEQUENCE</scope>
    <source>
        <strain evidence="3">CGMCC 1.15758</strain>
    </source>
</reference>
<accession>A0A8J2Z356</accession>
<dbReference type="AlphaFoldDB" id="A0A8J2Z356"/>
<protein>
    <submittedName>
        <fullName evidence="3">Uncharacterized protein</fullName>
    </submittedName>
</protein>
<organism evidence="3 4">
    <name type="scientific">Cysteiniphilum litorale</name>
    <dbReference type="NCBI Taxonomy" id="2056700"/>
    <lineage>
        <taxon>Bacteria</taxon>
        <taxon>Pseudomonadati</taxon>
        <taxon>Pseudomonadota</taxon>
        <taxon>Gammaproteobacteria</taxon>
        <taxon>Thiotrichales</taxon>
        <taxon>Fastidiosibacteraceae</taxon>
        <taxon>Cysteiniphilum</taxon>
    </lineage>
</organism>
<feature type="signal peptide" evidence="2">
    <location>
        <begin position="1"/>
        <end position="29"/>
    </location>
</feature>
<feature type="compositionally biased region" description="Basic and acidic residues" evidence="1">
    <location>
        <begin position="323"/>
        <end position="340"/>
    </location>
</feature>
<proteinExistence type="predicted"/>